<dbReference type="Pfam" id="PF13385">
    <property type="entry name" value="Laminin_G_3"/>
    <property type="match status" value="1"/>
</dbReference>
<feature type="domain" description="FecR protein" evidence="1">
    <location>
        <begin position="186"/>
        <end position="239"/>
    </location>
</feature>
<dbReference type="InterPro" id="IPR013320">
    <property type="entry name" value="ConA-like_dom_sf"/>
</dbReference>
<dbReference type="GO" id="GO:0016989">
    <property type="term" value="F:sigma factor antagonist activity"/>
    <property type="evidence" value="ECO:0007669"/>
    <property type="project" value="TreeGrafter"/>
</dbReference>
<dbReference type="Pfam" id="PF04773">
    <property type="entry name" value="FecR"/>
    <property type="match status" value="1"/>
</dbReference>
<reference evidence="2" key="1">
    <citation type="submission" date="2021-01" db="EMBL/GenBank/DDBJ databases">
        <title>Modified the classification status of verrucomicrobia.</title>
        <authorList>
            <person name="Feng X."/>
        </authorList>
    </citation>
    <scope>NUCLEOTIDE SEQUENCE</scope>
    <source>
        <strain evidence="2">KCTC 13126</strain>
    </source>
</reference>
<dbReference type="PANTHER" id="PTHR30273">
    <property type="entry name" value="PERIPLASMIC SIGNAL SENSOR AND SIGMA FACTOR ACTIVATOR FECR-RELATED"/>
    <property type="match status" value="1"/>
</dbReference>
<organism evidence="2 3">
    <name type="scientific">Pelagicoccus mobilis</name>
    <dbReference type="NCBI Taxonomy" id="415221"/>
    <lineage>
        <taxon>Bacteria</taxon>
        <taxon>Pseudomonadati</taxon>
        <taxon>Verrucomicrobiota</taxon>
        <taxon>Opitutia</taxon>
        <taxon>Puniceicoccales</taxon>
        <taxon>Pelagicoccaceae</taxon>
        <taxon>Pelagicoccus</taxon>
    </lineage>
</organism>
<name>A0A934VN84_9BACT</name>
<proteinExistence type="predicted"/>
<dbReference type="EMBL" id="JAENIL010000005">
    <property type="protein sequence ID" value="MBK1875962.1"/>
    <property type="molecule type" value="Genomic_DNA"/>
</dbReference>
<dbReference type="Gene3D" id="2.60.120.1440">
    <property type="match status" value="1"/>
</dbReference>
<dbReference type="Proteomes" id="UP000617628">
    <property type="component" value="Unassembled WGS sequence"/>
</dbReference>
<dbReference type="InterPro" id="IPR012373">
    <property type="entry name" value="Ferrdict_sens_TM"/>
</dbReference>
<keyword evidence="3" id="KW-1185">Reference proteome</keyword>
<dbReference type="Gene3D" id="2.60.120.200">
    <property type="match status" value="1"/>
</dbReference>
<sequence length="546" mass="60326">MSEDLTAQELKWVEDYCNETITPEEFERFEAAMLKSPSLRAATRQYLALDANLRSSADLPEELEDAWTAETTGKVVRFPRWIPIAAAAAVAFFVGILLDGIFRSDTNSVSEETVADVPEVTAEGYAVVHGLVDAAAQGGLELRVGEMLGAEVLDLTSGSARIDFFSGAQLYVEAPAKLEVVSAWEATLHSGKLRVKVPPAARGFVVESNGRRIVDLGTEFGVDTSSEEVRVEVFSGEVELEDRKLTEGQAVALRGDGETIPIGSSIESFSNLFGVSKGFSDTAKRAFEVWKKSSEALSEDPRVIAYYPFLAEPSGEADRVPSGLYPQDGELDGAAILTEWVDGRWGGLKSAVEFSQPGSRVRVKIPGEFSAYSFSCWARIDSLDRQYNALFLSDGYEDGEPHWQIHQDGRMMFGVMVDETRPEAARDGLTKITGLRAARSYYTPQIWDMSMSGQWIHLVSTFDPANRRVAQYVNGELVSQHKIKEGYVIDQLRIGNAEIGNWGQPFRKDPEFAIRNLNGRIDELVVFKEAISAEEVKRLYDQGRSK</sequence>
<dbReference type="PANTHER" id="PTHR30273:SF2">
    <property type="entry name" value="PROTEIN FECR"/>
    <property type="match status" value="1"/>
</dbReference>
<comment type="caution">
    <text evidence="2">The sequence shown here is derived from an EMBL/GenBank/DDBJ whole genome shotgun (WGS) entry which is preliminary data.</text>
</comment>
<protein>
    <submittedName>
        <fullName evidence="2">FecR domain-containing protein</fullName>
    </submittedName>
</protein>
<gene>
    <name evidence="2" type="ORF">JIN87_03720</name>
</gene>
<dbReference type="AlphaFoldDB" id="A0A934VN84"/>
<dbReference type="SUPFAM" id="SSF49899">
    <property type="entry name" value="Concanavalin A-like lectins/glucanases"/>
    <property type="match status" value="1"/>
</dbReference>
<dbReference type="InterPro" id="IPR006860">
    <property type="entry name" value="FecR"/>
</dbReference>
<evidence type="ECO:0000313" key="2">
    <source>
        <dbReference type="EMBL" id="MBK1875962.1"/>
    </source>
</evidence>
<evidence type="ECO:0000313" key="3">
    <source>
        <dbReference type="Proteomes" id="UP000617628"/>
    </source>
</evidence>
<evidence type="ECO:0000259" key="1">
    <source>
        <dbReference type="Pfam" id="PF04773"/>
    </source>
</evidence>
<accession>A0A934VN84</accession>
<dbReference type="RefSeq" id="WP_200354178.1">
    <property type="nucleotide sequence ID" value="NZ_JAENIL010000005.1"/>
</dbReference>